<dbReference type="RefSeq" id="WP_142555997.1">
    <property type="nucleotide sequence ID" value="NZ_VIFX01000076.1"/>
</dbReference>
<sequence length="85" mass="9783">MAYEDAVIMTLMRAWEADARQRRLGGDDRHLMAEEASDVGDRRHRRRSDSSPRDGLDRFTRTLSRLCGIRDWTAYGRSVTDVATP</sequence>
<accession>A0A544VQZ9</accession>
<reference evidence="2 3" key="1">
    <citation type="submission" date="2018-10" db="EMBL/GenBank/DDBJ databases">
        <title>Draft genome of Mycobacterium hodleri strain B.</title>
        <authorList>
            <person name="Amande T.J."/>
            <person name="Mcgenity T.J."/>
        </authorList>
    </citation>
    <scope>NUCLEOTIDE SEQUENCE [LARGE SCALE GENOMIC DNA]</scope>
    <source>
        <strain evidence="2 3">B</strain>
    </source>
</reference>
<protein>
    <submittedName>
        <fullName evidence="2">Uncharacterized protein</fullName>
    </submittedName>
</protein>
<dbReference type="Proteomes" id="UP000315759">
    <property type="component" value="Unassembled WGS sequence"/>
</dbReference>
<keyword evidence="3" id="KW-1185">Reference proteome</keyword>
<organism evidence="2 3">
    <name type="scientific">Mycolicibacterium hodleri</name>
    <dbReference type="NCBI Taxonomy" id="49897"/>
    <lineage>
        <taxon>Bacteria</taxon>
        <taxon>Bacillati</taxon>
        <taxon>Actinomycetota</taxon>
        <taxon>Actinomycetes</taxon>
        <taxon>Mycobacteriales</taxon>
        <taxon>Mycobacteriaceae</taxon>
        <taxon>Mycolicibacterium</taxon>
    </lineage>
</organism>
<evidence type="ECO:0000256" key="1">
    <source>
        <dbReference type="SAM" id="MobiDB-lite"/>
    </source>
</evidence>
<name>A0A544VQZ9_9MYCO</name>
<gene>
    <name evidence="2" type="ORF">D8S82_32320</name>
</gene>
<dbReference type="AlphaFoldDB" id="A0A544VQZ9"/>
<evidence type="ECO:0000313" key="2">
    <source>
        <dbReference type="EMBL" id="TQR82408.1"/>
    </source>
</evidence>
<feature type="region of interest" description="Disordered" evidence="1">
    <location>
        <begin position="26"/>
        <end position="56"/>
    </location>
</feature>
<dbReference type="EMBL" id="VIFX01000076">
    <property type="protein sequence ID" value="TQR82408.1"/>
    <property type="molecule type" value="Genomic_DNA"/>
</dbReference>
<comment type="caution">
    <text evidence="2">The sequence shown here is derived from an EMBL/GenBank/DDBJ whole genome shotgun (WGS) entry which is preliminary data.</text>
</comment>
<proteinExistence type="predicted"/>
<evidence type="ECO:0000313" key="3">
    <source>
        <dbReference type="Proteomes" id="UP000315759"/>
    </source>
</evidence>